<dbReference type="EMBL" id="JH719942">
    <property type="protein sequence ID" value="EJF52586.1"/>
    <property type="molecule type" value="Genomic_DNA"/>
</dbReference>
<protein>
    <recommendedName>
        <fullName evidence="3">PD-(D/E)XK nuclease superfamily protein</fullName>
    </recommendedName>
</protein>
<dbReference type="AlphaFoldDB" id="J0XUE4"/>
<reference evidence="2" key="1">
    <citation type="journal article" date="2012" name="Stand. Genomic Sci.">
        <title>Permanent draft genome sequence of the gliding predator Saprospira grandis strain Sa g1 (= HR1).</title>
        <authorList>
            <person name="Mavromatis K."/>
            <person name="Chertkov O."/>
            <person name="Lapidus A."/>
            <person name="Nolan M."/>
            <person name="Lucas S."/>
            <person name="Tice H."/>
            <person name="Del Rio T.G."/>
            <person name="Cheng J.F."/>
            <person name="Han C."/>
            <person name="Tapia R."/>
            <person name="Bruce D."/>
            <person name="Goodwin L.A."/>
            <person name="Pitluck S."/>
            <person name="Huntemann M."/>
            <person name="Liolios K."/>
            <person name="Pagani I."/>
            <person name="Ivanova N."/>
            <person name="Mikhailova N."/>
            <person name="Pati A."/>
            <person name="Chen A."/>
            <person name="Palaniappan K."/>
            <person name="Land M."/>
            <person name="Brambilla E.M."/>
            <person name="Rohde M."/>
            <person name="Spring S."/>
            <person name="Goker M."/>
            <person name="Detter J.C."/>
            <person name="Bristow J."/>
            <person name="Eisen J.A."/>
            <person name="Markowitz V."/>
            <person name="Hugenholtz P."/>
            <person name="Kyrpides N.C."/>
            <person name="Klenk H.P."/>
            <person name="Woyke T."/>
        </authorList>
    </citation>
    <scope>NUCLEOTIDE SEQUENCE [LARGE SCALE GENOMIC DNA]</scope>
    <source>
        <strain evidence="2">DSM 2844</strain>
    </source>
</reference>
<gene>
    <name evidence="1" type="ORF">SapgrDRAFT_0851</name>
</gene>
<accession>J0XUE4</accession>
<evidence type="ECO:0000313" key="2">
    <source>
        <dbReference type="Proteomes" id="UP000005113"/>
    </source>
</evidence>
<dbReference type="InterPro" id="IPR029470">
    <property type="entry name" value="PDDEXK_4"/>
</dbReference>
<sequence length="405" mass="46820">MTKNYQSLLRAVEREREFHNKTARITGANYNVFSLLQLDRKEDKLHSPFIADLLHPQGSHQQGTVFLKAFINMLTQKFEDLSKLSNLKAERTRVNTEEFIGKVRANEGGRIDIYITDGLHTIAIENKIDADDQENQLLRYANHLKGKENTALLYLNLKGRAPSEKSTKRKLVEGTDYYGLSYQKDILTWLEDCKRIAVDLPILRECLKQYINTIKELCGMSLNEDKKKEIEKLIKHHFGAALDIATHFEAVRLQIINDFRIDLIDYLTENLDSAIYRVEPCFEINAKYSKIVILPHKEKHPYKLYFNIESFSAEGYWGGDLYVGLLANPGRGGLSDQEKKILSGEGLKGWLPKKENLNVNTKEEATLKQLSQEKSRKQLVEQLGLQCVQFIQEHEDLLKNLYRKF</sequence>
<evidence type="ECO:0000313" key="1">
    <source>
        <dbReference type="EMBL" id="EJF52586.1"/>
    </source>
</evidence>
<proteinExistence type="predicted"/>
<dbReference type="HOGENOM" id="CLU_056725_0_0_10"/>
<organism evidence="1 2">
    <name type="scientific">Saprospira grandis DSM 2844</name>
    <dbReference type="NCBI Taxonomy" id="694433"/>
    <lineage>
        <taxon>Bacteria</taxon>
        <taxon>Pseudomonadati</taxon>
        <taxon>Bacteroidota</taxon>
        <taxon>Saprospiria</taxon>
        <taxon>Saprospirales</taxon>
        <taxon>Saprospiraceae</taxon>
        <taxon>Saprospira</taxon>
    </lineage>
</organism>
<dbReference type="Pfam" id="PF14281">
    <property type="entry name" value="PDDEXK_4"/>
    <property type="match status" value="1"/>
</dbReference>
<evidence type="ECO:0008006" key="3">
    <source>
        <dbReference type="Google" id="ProtNLM"/>
    </source>
</evidence>
<dbReference type="Proteomes" id="UP000005113">
    <property type="component" value="Unassembled WGS sequence"/>
</dbReference>
<dbReference type="RefSeq" id="WP_002657638.1">
    <property type="nucleotide sequence ID" value="NZ_JH719942.1"/>
</dbReference>
<name>J0XUE4_9BACT</name>
<dbReference type="OrthoDB" id="6346224at2"/>